<dbReference type="InterPro" id="IPR003594">
    <property type="entry name" value="HATPase_dom"/>
</dbReference>
<comment type="similarity">
    <text evidence="1 8">Belongs to the PDK/BCKDK protein kinase family.</text>
</comment>
<comment type="subcellular location">
    <subcellularLocation>
        <location evidence="8">Mitochondrion matrix</location>
    </subcellularLocation>
</comment>
<keyword evidence="2 8" id="KW-0808">Transferase</keyword>
<keyword evidence="5 8" id="KW-0067">ATP-binding</keyword>
<feature type="domain" description="Histidine kinase" evidence="10">
    <location>
        <begin position="326"/>
        <end position="472"/>
    </location>
</feature>
<evidence type="ECO:0000313" key="12">
    <source>
        <dbReference type="Proteomes" id="UP001189429"/>
    </source>
</evidence>
<keyword evidence="12" id="KW-1185">Reference proteome</keyword>
<gene>
    <name evidence="11" type="ORF">PCOR1329_LOCUS48958</name>
</gene>
<comment type="catalytic activity">
    <reaction evidence="7">
        <text>L-seryl-[pyruvate dehydrogenase E1 alpha subunit] + ATP = O-phospho-L-seryl-[pyruvate dehydrogenase E1 alpha subunit] + ADP + H(+)</text>
        <dbReference type="Rhea" id="RHEA:23052"/>
        <dbReference type="Rhea" id="RHEA-COMP:13689"/>
        <dbReference type="Rhea" id="RHEA-COMP:13690"/>
        <dbReference type="ChEBI" id="CHEBI:15378"/>
        <dbReference type="ChEBI" id="CHEBI:29999"/>
        <dbReference type="ChEBI" id="CHEBI:30616"/>
        <dbReference type="ChEBI" id="CHEBI:83421"/>
        <dbReference type="ChEBI" id="CHEBI:456216"/>
        <dbReference type="EC" id="2.7.11.2"/>
    </reaction>
</comment>
<reference evidence="11" key="1">
    <citation type="submission" date="2023-10" db="EMBL/GenBank/DDBJ databases">
        <authorList>
            <person name="Chen Y."/>
            <person name="Shah S."/>
            <person name="Dougan E. K."/>
            <person name="Thang M."/>
            <person name="Chan C."/>
        </authorList>
    </citation>
    <scope>NUCLEOTIDE SEQUENCE [LARGE SCALE GENOMIC DNA]</scope>
</reference>
<dbReference type="PANTHER" id="PTHR11947">
    <property type="entry name" value="PYRUVATE DEHYDROGENASE KINASE"/>
    <property type="match status" value="1"/>
</dbReference>
<evidence type="ECO:0000256" key="4">
    <source>
        <dbReference type="ARBA" id="ARBA00022777"/>
    </source>
</evidence>
<organism evidence="11 12">
    <name type="scientific">Prorocentrum cordatum</name>
    <dbReference type="NCBI Taxonomy" id="2364126"/>
    <lineage>
        <taxon>Eukaryota</taxon>
        <taxon>Sar</taxon>
        <taxon>Alveolata</taxon>
        <taxon>Dinophyceae</taxon>
        <taxon>Prorocentrales</taxon>
        <taxon>Prorocentraceae</taxon>
        <taxon>Prorocentrum</taxon>
    </lineage>
</organism>
<comment type="caution">
    <text evidence="11">The sequence shown here is derived from an EMBL/GenBank/DDBJ whole genome shotgun (WGS) entry which is preliminary data.</text>
</comment>
<evidence type="ECO:0000256" key="1">
    <source>
        <dbReference type="ARBA" id="ARBA00006155"/>
    </source>
</evidence>
<proteinExistence type="inferred from homology"/>
<evidence type="ECO:0000313" key="11">
    <source>
        <dbReference type="EMBL" id="CAK0859653.1"/>
    </source>
</evidence>
<dbReference type="PRINTS" id="PR00344">
    <property type="entry name" value="BCTRLSENSOR"/>
</dbReference>
<dbReference type="EC" id="2.7.11.-" evidence="8"/>
<evidence type="ECO:0000256" key="6">
    <source>
        <dbReference type="ARBA" id="ARBA00023128"/>
    </source>
</evidence>
<dbReference type="Gene3D" id="1.20.140.20">
    <property type="entry name" value="Alpha-ketoacid/pyruvate dehydrogenase kinase, N-terminal domain"/>
    <property type="match status" value="1"/>
</dbReference>
<evidence type="ECO:0000256" key="8">
    <source>
        <dbReference type="RuleBase" id="RU366032"/>
    </source>
</evidence>
<dbReference type="InterPro" id="IPR004358">
    <property type="entry name" value="Sig_transdc_His_kin-like_C"/>
</dbReference>
<evidence type="ECO:0000256" key="2">
    <source>
        <dbReference type="ARBA" id="ARBA00022679"/>
    </source>
</evidence>
<dbReference type="EMBL" id="CAUYUJ010015923">
    <property type="protein sequence ID" value="CAK0859653.1"/>
    <property type="molecule type" value="Genomic_DNA"/>
</dbReference>
<dbReference type="PROSITE" id="PS50109">
    <property type="entry name" value="HIS_KIN"/>
    <property type="match status" value="1"/>
</dbReference>
<keyword evidence="6 8" id="KW-0496">Mitochondrion</keyword>
<dbReference type="InterPro" id="IPR036784">
    <property type="entry name" value="AK/P_DHK_N_sf"/>
</dbReference>
<evidence type="ECO:0000256" key="3">
    <source>
        <dbReference type="ARBA" id="ARBA00022741"/>
    </source>
</evidence>
<name>A0ABN9UJ69_9DINO</name>
<accession>A0ABN9UJ69</accession>
<keyword evidence="4 8" id="KW-0418">Kinase</keyword>
<evidence type="ECO:0000256" key="5">
    <source>
        <dbReference type="ARBA" id="ARBA00022840"/>
    </source>
</evidence>
<evidence type="ECO:0000256" key="7">
    <source>
        <dbReference type="ARBA" id="ARBA00048201"/>
    </source>
</evidence>
<dbReference type="PANTHER" id="PTHR11947:SF3">
    <property type="entry name" value="[PYRUVATE DEHYDROGENASE (ACETYL-TRANSFERRING)] KINASE, MITOCHONDRIAL"/>
    <property type="match status" value="1"/>
</dbReference>
<dbReference type="InterPro" id="IPR039028">
    <property type="entry name" value="BCKD/PDK"/>
</dbReference>
<dbReference type="SUPFAM" id="SSF55874">
    <property type="entry name" value="ATPase domain of HSP90 chaperone/DNA topoisomerase II/histidine kinase"/>
    <property type="match status" value="1"/>
</dbReference>
<dbReference type="Pfam" id="PF10436">
    <property type="entry name" value="BCDHK_Adom3"/>
    <property type="match status" value="1"/>
</dbReference>
<dbReference type="Proteomes" id="UP001189429">
    <property type="component" value="Unassembled WGS sequence"/>
</dbReference>
<dbReference type="Gene3D" id="3.30.565.10">
    <property type="entry name" value="Histidine kinase-like ATPase, C-terminal domain"/>
    <property type="match status" value="1"/>
</dbReference>
<dbReference type="SUPFAM" id="SSF69012">
    <property type="entry name" value="alpha-ketoacid dehydrogenase kinase, N-terminal domain"/>
    <property type="match status" value="1"/>
</dbReference>
<keyword evidence="3 8" id="KW-0547">Nucleotide-binding</keyword>
<protein>
    <recommendedName>
        <fullName evidence="8">Protein-serine/threonine kinase</fullName>
        <ecNumber evidence="8">2.7.11.-</ecNumber>
    </recommendedName>
</protein>
<dbReference type="InterPro" id="IPR018955">
    <property type="entry name" value="BCDHK/PDK_N"/>
</dbReference>
<sequence>MGTHCPFHSSPRVPLQTLQPRRFRPVPAPSSGLGQATWRLAHAGGGMRPPSGTRPALAWRLRRWAQQDPRHGLVGAARGVACGGSQSSAHQRAQQGARRGAAAHGAAPGAGCTGAVEHWGSQGTTAVSLQDLRDIGLSRRRRMAFGVELHRELRIRFAQRVLELRSLPYNLGERPGVRDVIGWYTQFVEDLDNEEVPSSPEGDQRFTEKLREIFEEHTEVIQAMAFGVQHLMAELGPGYSEVQPQVDAILRRFFMARIGLRFLLQHHIESSSNREGHSGILQLECNPAELCRKAGRDSAALCRAVKGQAPHIVVHDDTPGTFTYVPMHLNYMLTEVFKNACRATVEQHAEGFDDPLPPVHCRIVHGHEDITIKISDEGGGISRASMQDVWKFMYSTYKKSPWGSLFQKSSRPSSADSASNPLQRQRAGGVLAGYGVGLTLSRLYAQYFGGDLKILSMHGFGTDVYLHLPRLGKSCENLPKVVMYSPSMRDSSLSDNAAEPERLLISADEEAFLRERLAAFRRKPDEDSGSFPFLGSTRD</sequence>
<dbReference type="SMART" id="SM00387">
    <property type="entry name" value="HATPase_c"/>
    <property type="match status" value="1"/>
</dbReference>
<dbReference type="InterPro" id="IPR005467">
    <property type="entry name" value="His_kinase_dom"/>
</dbReference>
<dbReference type="InterPro" id="IPR036890">
    <property type="entry name" value="HATPase_C_sf"/>
</dbReference>
<dbReference type="Pfam" id="PF02518">
    <property type="entry name" value="HATPase_c"/>
    <property type="match status" value="1"/>
</dbReference>
<feature type="region of interest" description="Disordered" evidence="9">
    <location>
        <begin position="84"/>
        <end position="109"/>
    </location>
</feature>
<evidence type="ECO:0000256" key="9">
    <source>
        <dbReference type="SAM" id="MobiDB-lite"/>
    </source>
</evidence>
<evidence type="ECO:0000259" key="10">
    <source>
        <dbReference type="PROSITE" id="PS50109"/>
    </source>
</evidence>